<dbReference type="GO" id="GO:0043138">
    <property type="term" value="F:3'-5' DNA helicase activity"/>
    <property type="evidence" value="ECO:0007669"/>
    <property type="project" value="TreeGrafter"/>
</dbReference>
<keyword evidence="7" id="KW-1185">Reference proteome</keyword>
<dbReference type="PROSITE" id="PS51194">
    <property type="entry name" value="HELICASE_CTER"/>
    <property type="match status" value="1"/>
</dbReference>
<dbReference type="EMBL" id="BMHA01000009">
    <property type="protein sequence ID" value="GGI07708.1"/>
    <property type="molecule type" value="Genomic_DNA"/>
</dbReference>
<evidence type="ECO:0000313" key="7">
    <source>
        <dbReference type="Proteomes" id="UP000650511"/>
    </source>
</evidence>
<dbReference type="InterPro" id="IPR055227">
    <property type="entry name" value="HRQ1_WHD"/>
</dbReference>
<dbReference type="SUPFAM" id="SSF52540">
    <property type="entry name" value="P-loop containing nucleoside triphosphate hydrolases"/>
    <property type="match status" value="1"/>
</dbReference>
<dbReference type="GO" id="GO:0005524">
    <property type="term" value="F:ATP binding"/>
    <property type="evidence" value="ECO:0007669"/>
    <property type="project" value="UniProtKB-KW"/>
</dbReference>
<feature type="domain" description="Helicase ATP-binding" evidence="4">
    <location>
        <begin position="73"/>
        <end position="250"/>
    </location>
</feature>
<keyword evidence="6" id="KW-0378">Hydrolase</keyword>
<dbReference type="PANTHER" id="PTHR47957">
    <property type="entry name" value="ATP-DEPENDENT HELICASE HRQ1"/>
    <property type="match status" value="1"/>
</dbReference>
<evidence type="ECO:0000259" key="5">
    <source>
        <dbReference type="PROSITE" id="PS51194"/>
    </source>
</evidence>
<proteinExistence type="predicted"/>
<reference evidence="6" key="1">
    <citation type="journal article" date="2014" name="Int. J. Syst. Evol. Microbiol.">
        <title>Complete genome sequence of Corynebacterium casei LMG S-19264T (=DSM 44701T), isolated from a smear-ripened cheese.</title>
        <authorList>
            <consortium name="US DOE Joint Genome Institute (JGI-PGF)"/>
            <person name="Walter F."/>
            <person name="Albersmeier A."/>
            <person name="Kalinowski J."/>
            <person name="Ruckert C."/>
        </authorList>
    </citation>
    <scope>NUCLEOTIDE SEQUENCE</scope>
    <source>
        <strain evidence="6">CGMCC 1.14988</strain>
    </source>
</reference>
<dbReference type="InterPro" id="IPR018973">
    <property type="entry name" value="MZB"/>
</dbReference>
<dbReference type="Pfam" id="PF22982">
    <property type="entry name" value="WHD_HRQ1"/>
    <property type="match status" value="1"/>
</dbReference>
<dbReference type="Proteomes" id="UP000650511">
    <property type="component" value="Unassembled WGS sequence"/>
</dbReference>
<protein>
    <submittedName>
        <fullName evidence="6">Helicase</fullName>
    </submittedName>
</protein>
<evidence type="ECO:0000256" key="2">
    <source>
        <dbReference type="ARBA" id="ARBA00022840"/>
    </source>
</evidence>
<dbReference type="InterPro" id="IPR014001">
    <property type="entry name" value="Helicase_ATP-bd"/>
</dbReference>
<evidence type="ECO:0000256" key="1">
    <source>
        <dbReference type="ARBA" id="ARBA00022741"/>
    </source>
</evidence>
<dbReference type="CDD" id="cd17923">
    <property type="entry name" value="DEXHc_Hrq1-like"/>
    <property type="match status" value="1"/>
</dbReference>
<feature type="region of interest" description="Disordered" evidence="3">
    <location>
        <begin position="1"/>
        <end position="25"/>
    </location>
</feature>
<dbReference type="NCBIfam" id="TIGR03817">
    <property type="entry name" value="DECH_helic"/>
    <property type="match status" value="1"/>
</dbReference>
<dbReference type="InterPro" id="IPR027417">
    <property type="entry name" value="P-loop_NTPase"/>
</dbReference>
<dbReference type="Gene3D" id="3.40.50.300">
    <property type="entry name" value="P-loop containing nucleotide triphosphate hydrolases"/>
    <property type="match status" value="2"/>
</dbReference>
<organism evidence="6 7">
    <name type="scientific">Egicoccus halophilus</name>
    <dbReference type="NCBI Taxonomy" id="1670830"/>
    <lineage>
        <taxon>Bacteria</taxon>
        <taxon>Bacillati</taxon>
        <taxon>Actinomycetota</taxon>
        <taxon>Nitriliruptoria</taxon>
        <taxon>Egicoccales</taxon>
        <taxon>Egicoccaceae</taxon>
        <taxon>Egicoccus</taxon>
    </lineage>
</organism>
<accession>A0A8J3A969</accession>
<evidence type="ECO:0000313" key="6">
    <source>
        <dbReference type="EMBL" id="GGI07708.1"/>
    </source>
</evidence>
<comment type="caution">
    <text evidence="6">The sequence shown here is derived from an EMBL/GenBank/DDBJ whole genome shotgun (WGS) entry which is preliminary data.</text>
</comment>
<dbReference type="GO" id="GO:0003676">
    <property type="term" value="F:nucleic acid binding"/>
    <property type="evidence" value="ECO:0007669"/>
    <property type="project" value="InterPro"/>
</dbReference>
<gene>
    <name evidence="6" type="ORF">GCM10011354_25440</name>
</gene>
<dbReference type="SMART" id="SM00490">
    <property type="entry name" value="HELICc"/>
    <property type="match status" value="1"/>
</dbReference>
<sequence length="781" mass="83583">MLELLGRTSASGAVRERASQGGASNDEGLVHLARLPARAARTVPVPEALPAAVRVRLEQAGIDALYVHQEQAWRRARAGEHLVVATGTASGKSLCYQLPVFDRLLDDDRAVALYLAPTKALAHDQLRAVRAFRLPQVRAAVVDGDTPAPEREAVRRTANWLLTNPDLLHHALLPNHRAWRDLLHRLAFVVVDEAHVARGVFGGHVALVLRRLRRIAERYGADPTFLLTSATIGNPAEHASTLTGVEVAAIVEDGSPRGPMDLGLWQPPFVDRDEASGEGGETRRSLLGETGDLLASFVAADVQTLVFTRSRKGAEVVALQARERLGDASDAGGEPLAGKVAAYRAGYLAEERRALEADLRAGALRGVAATEALELGIDVAGLDAVVLAGWPGTTASFWQRLGRAGRAGGASAGVLVAQQDPLDHYLVGHPEELLSRPPEDAILDPSNPYQLAPHLRCACQEFPLDDDEAVAFFGPSAPGLLADDVAAGRLRLRAGRHHWVSRRRASAEVDLRSAGGRNVRIVDVDTGALVGDVDEARAHRQVHPGAVYLHQGRQYEVAELDLERSVALAAEAPRLAHTTRPRSDTDVRLLAAIEGGRWGEIEIGLATVEVTTQVTGYEVLRLGSDEVLDRVELDLPPIELRTVAVWYAVPDELLEAAGVRIAAVPGSLHAAEHAAIGMLPLLALCDRWDLGGLSTALHPDTGRPSVFVYDGYAGGAGLAERSYRRLPEHLARTRETIVTCRCSRGCPSCVQSPKCGNGNDPLDKAGAVRVLDLLLGEAPTS</sequence>
<dbReference type="CDD" id="cd18797">
    <property type="entry name" value="SF2_C_Hrq"/>
    <property type="match status" value="1"/>
</dbReference>
<reference evidence="6" key="2">
    <citation type="submission" date="2020-09" db="EMBL/GenBank/DDBJ databases">
        <authorList>
            <person name="Sun Q."/>
            <person name="Zhou Y."/>
        </authorList>
    </citation>
    <scope>NUCLEOTIDE SEQUENCE</scope>
    <source>
        <strain evidence="6">CGMCC 1.14988</strain>
    </source>
</reference>
<evidence type="ECO:0000256" key="3">
    <source>
        <dbReference type="SAM" id="MobiDB-lite"/>
    </source>
</evidence>
<keyword evidence="1" id="KW-0547">Nucleotide-binding</keyword>
<dbReference type="RefSeq" id="WP_130651101.1">
    <property type="nucleotide sequence ID" value="NZ_BMHA01000009.1"/>
</dbReference>
<dbReference type="AlphaFoldDB" id="A0A8J3A969"/>
<dbReference type="InterPro" id="IPR011545">
    <property type="entry name" value="DEAD/DEAH_box_helicase_dom"/>
</dbReference>
<dbReference type="InterPro" id="IPR022307">
    <property type="entry name" value="Helicase_put_actinobac"/>
</dbReference>
<dbReference type="Pfam" id="PF00271">
    <property type="entry name" value="Helicase_C"/>
    <property type="match status" value="1"/>
</dbReference>
<dbReference type="Pfam" id="PF09369">
    <property type="entry name" value="MZB"/>
    <property type="match status" value="1"/>
</dbReference>
<feature type="domain" description="Helicase C-terminal" evidence="5">
    <location>
        <begin position="292"/>
        <end position="449"/>
    </location>
</feature>
<dbReference type="InterPro" id="IPR001650">
    <property type="entry name" value="Helicase_C-like"/>
</dbReference>
<dbReference type="SMART" id="SM00487">
    <property type="entry name" value="DEXDc"/>
    <property type="match status" value="1"/>
</dbReference>
<keyword evidence="2" id="KW-0067">ATP-binding</keyword>
<dbReference type="GO" id="GO:0036297">
    <property type="term" value="P:interstrand cross-link repair"/>
    <property type="evidence" value="ECO:0007669"/>
    <property type="project" value="TreeGrafter"/>
</dbReference>
<evidence type="ECO:0000259" key="4">
    <source>
        <dbReference type="PROSITE" id="PS51192"/>
    </source>
</evidence>
<dbReference type="Pfam" id="PF00270">
    <property type="entry name" value="DEAD"/>
    <property type="match status" value="1"/>
</dbReference>
<dbReference type="PROSITE" id="PS51192">
    <property type="entry name" value="HELICASE_ATP_BIND_1"/>
    <property type="match status" value="1"/>
</dbReference>
<keyword evidence="6" id="KW-0347">Helicase</keyword>
<dbReference type="PANTHER" id="PTHR47957:SF3">
    <property type="entry name" value="ATP-DEPENDENT HELICASE HRQ1"/>
    <property type="match status" value="1"/>
</dbReference>
<name>A0A8J3A969_9ACTN</name>
<dbReference type="GO" id="GO:0006289">
    <property type="term" value="P:nucleotide-excision repair"/>
    <property type="evidence" value="ECO:0007669"/>
    <property type="project" value="TreeGrafter"/>
</dbReference>
<dbReference type="OrthoDB" id="143059at2"/>